<feature type="transmembrane region" description="Helical" evidence="1">
    <location>
        <begin position="129"/>
        <end position="147"/>
    </location>
</feature>
<sequence>MLDLEAGIKSYLFEFILYLKLDISAEPTVRNCEPCGTNMIPYPLSASSNCGDPMYFSFNCNTTSGQVSFNAPNDVEIVWEPPLEPICNLSTDCKDWPHSTCKSASDGKRRCLCTKSFRWDGTKLSCTQGYVGVLIFLITYALAWRLWTDDKLLDLTDETLRDTCIADQFVKCLNIGF</sequence>
<keyword evidence="1" id="KW-0812">Transmembrane</keyword>
<comment type="caution">
    <text evidence="2">The sequence shown here is derived from an EMBL/GenBank/DDBJ whole genome shotgun (WGS) entry which is preliminary data.</text>
</comment>
<evidence type="ECO:0000313" key="2">
    <source>
        <dbReference type="EMBL" id="KAK7833551.1"/>
    </source>
</evidence>
<protein>
    <submittedName>
        <fullName evidence="2">Wall-associated receptor kinase-like 15</fullName>
    </submittedName>
</protein>
<keyword evidence="1" id="KW-0472">Membrane</keyword>
<gene>
    <name evidence="2" type="primary">WAKL15_0</name>
    <name evidence="2" type="ORF">CFP56_025524</name>
</gene>
<dbReference type="Proteomes" id="UP000237347">
    <property type="component" value="Unassembled WGS sequence"/>
</dbReference>
<dbReference type="GO" id="GO:0016301">
    <property type="term" value="F:kinase activity"/>
    <property type="evidence" value="ECO:0007669"/>
    <property type="project" value="UniProtKB-KW"/>
</dbReference>
<keyword evidence="3" id="KW-1185">Reference proteome</keyword>
<dbReference type="AlphaFoldDB" id="A0AAW0K4T6"/>
<organism evidence="2 3">
    <name type="scientific">Quercus suber</name>
    <name type="common">Cork oak</name>
    <dbReference type="NCBI Taxonomy" id="58331"/>
    <lineage>
        <taxon>Eukaryota</taxon>
        <taxon>Viridiplantae</taxon>
        <taxon>Streptophyta</taxon>
        <taxon>Embryophyta</taxon>
        <taxon>Tracheophyta</taxon>
        <taxon>Spermatophyta</taxon>
        <taxon>Magnoliopsida</taxon>
        <taxon>eudicotyledons</taxon>
        <taxon>Gunneridae</taxon>
        <taxon>Pentapetalae</taxon>
        <taxon>rosids</taxon>
        <taxon>fabids</taxon>
        <taxon>Fagales</taxon>
        <taxon>Fagaceae</taxon>
        <taxon>Quercus</taxon>
    </lineage>
</organism>
<evidence type="ECO:0000313" key="3">
    <source>
        <dbReference type="Proteomes" id="UP000237347"/>
    </source>
</evidence>
<dbReference type="EMBL" id="PKMF04000404">
    <property type="protein sequence ID" value="KAK7833551.1"/>
    <property type="molecule type" value="Genomic_DNA"/>
</dbReference>
<evidence type="ECO:0000256" key="1">
    <source>
        <dbReference type="SAM" id="Phobius"/>
    </source>
</evidence>
<name>A0AAW0K4T6_QUESU</name>
<accession>A0AAW0K4T6</accession>
<keyword evidence="1" id="KW-1133">Transmembrane helix</keyword>
<proteinExistence type="predicted"/>
<reference evidence="2 3" key="1">
    <citation type="journal article" date="2018" name="Sci. Data">
        <title>The draft genome sequence of cork oak.</title>
        <authorList>
            <person name="Ramos A.M."/>
            <person name="Usie A."/>
            <person name="Barbosa P."/>
            <person name="Barros P.M."/>
            <person name="Capote T."/>
            <person name="Chaves I."/>
            <person name="Simoes F."/>
            <person name="Abreu I."/>
            <person name="Carrasquinho I."/>
            <person name="Faro C."/>
            <person name="Guimaraes J.B."/>
            <person name="Mendonca D."/>
            <person name="Nobrega F."/>
            <person name="Rodrigues L."/>
            <person name="Saibo N.J.M."/>
            <person name="Varela M.C."/>
            <person name="Egas C."/>
            <person name="Matos J."/>
            <person name="Miguel C.M."/>
            <person name="Oliveira M.M."/>
            <person name="Ricardo C.P."/>
            <person name="Goncalves S."/>
        </authorList>
    </citation>
    <scope>NUCLEOTIDE SEQUENCE [LARGE SCALE GENOMIC DNA]</scope>
    <source>
        <strain evidence="3">cv. HL8</strain>
    </source>
</reference>